<feature type="signal peptide" evidence="2">
    <location>
        <begin position="1"/>
        <end position="20"/>
    </location>
</feature>
<dbReference type="KEGG" id="trs:Terro_3981"/>
<dbReference type="eggNOG" id="COG0823">
    <property type="taxonomic scope" value="Bacteria"/>
</dbReference>
<keyword evidence="2" id="KW-0732">Signal</keyword>
<gene>
    <name evidence="3" type="ordered locus">Terro_3981</name>
</gene>
<feature type="chain" id="PRO_5003685016" description="Biopolymer transporter Tol" evidence="2">
    <location>
        <begin position="21"/>
        <end position="257"/>
    </location>
</feature>
<keyword evidence="4" id="KW-1185">Reference proteome</keyword>
<evidence type="ECO:0000313" key="3">
    <source>
        <dbReference type="EMBL" id="AFL90189.1"/>
    </source>
</evidence>
<evidence type="ECO:0008006" key="5">
    <source>
        <dbReference type="Google" id="ProtNLM"/>
    </source>
</evidence>
<protein>
    <recommendedName>
        <fullName evidence="5">Biopolymer transporter Tol</fullName>
    </recommendedName>
</protein>
<evidence type="ECO:0000313" key="4">
    <source>
        <dbReference type="Proteomes" id="UP000006056"/>
    </source>
</evidence>
<dbReference type="RefSeq" id="WP_014787449.1">
    <property type="nucleotide sequence ID" value="NC_018014.1"/>
</dbReference>
<feature type="region of interest" description="Disordered" evidence="1">
    <location>
        <begin position="22"/>
        <end position="53"/>
    </location>
</feature>
<dbReference type="EMBL" id="CP003379">
    <property type="protein sequence ID" value="AFL90189.1"/>
    <property type="molecule type" value="Genomic_DNA"/>
</dbReference>
<evidence type="ECO:0000256" key="1">
    <source>
        <dbReference type="SAM" id="MobiDB-lite"/>
    </source>
</evidence>
<evidence type="ECO:0000256" key="2">
    <source>
        <dbReference type="SAM" id="SignalP"/>
    </source>
</evidence>
<dbReference type="AlphaFoldDB" id="I3ZLS1"/>
<proteinExistence type="predicted"/>
<organism evidence="3 4">
    <name type="scientific">Terriglobus roseus (strain DSM 18391 / NRRL B-41598 / KBS 63)</name>
    <dbReference type="NCBI Taxonomy" id="926566"/>
    <lineage>
        <taxon>Bacteria</taxon>
        <taxon>Pseudomonadati</taxon>
        <taxon>Acidobacteriota</taxon>
        <taxon>Terriglobia</taxon>
        <taxon>Terriglobales</taxon>
        <taxon>Acidobacteriaceae</taxon>
        <taxon>Terriglobus</taxon>
    </lineage>
</organism>
<dbReference type="HOGENOM" id="CLU_101018_0_0_0"/>
<dbReference type="Proteomes" id="UP000006056">
    <property type="component" value="Chromosome"/>
</dbReference>
<dbReference type="STRING" id="926566.Terro_3981"/>
<accession>I3ZLS1</accession>
<reference evidence="3 4" key="1">
    <citation type="submission" date="2012-06" db="EMBL/GenBank/DDBJ databases">
        <title>Complete genome of Terriglobus roseus DSM 18391.</title>
        <authorList>
            <consortium name="US DOE Joint Genome Institute (JGI-PGF)"/>
            <person name="Lucas S."/>
            <person name="Copeland A."/>
            <person name="Lapidus A."/>
            <person name="Glavina del Rio T."/>
            <person name="Dalin E."/>
            <person name="Tice H."/>
            <person name="Bruce D."/>
            <person name="Goodwin L."/>
            <person name="Pitluck S."/>
            <person name="Peters L."/>
            <person name="Mikhailova N."/>
            <person name="Munk A.C.C."/>
            <person name="Kyrpides N."/>
            <person name="Mavromatis K."/>
            <person name="Ivanova N."/>
            <person name="Brettin T."/>
            <person name="Detter J.C."/>
            <person name="Han C."/>
            <person name="Larimer F."/>
            <person name="Land M."/>
            <person name="Hauser L."/>
            <person name="Markowitz V."/>
            <person name="Cheng J.-F."/>
            <person name="Hugenholtz P."/>
            <person name="Woyke T."/>
            <person name="Wu D."/>
            <person name="Brambilla E."/>
            <person name="Klenk H.-P."/>
            <person name="Eisen J.A."/>
        </authorList>
    </citation>
    <scope>NUCLEOTIDE SEQUENCE [LARGE SCALE GENOMIC DNA]</scope>
    <source>
        <strain evidence="4">DSM 18391 / NRRL B-41598 / KBS 63</strain>
    </source>
</reference>
<name>I3ZLS1_TERRK</name>
<sequence>MHVCRCVAVCFLALTHGLTAAGQTPATPSVPDWAIPGSATHKQVPPPADFHRPTRTENVATGIFEGISEIGGPLVPGSLSFDKVTGTYRITSSGYNIWYQRDEFRFLWKRMSGDVSFAADVRFENPEPHSDRKLVLVLRQTLDDDSKEAIAAEHGTGMVHLAERPDRAAQSRDLEYSFGGLLKGVMAQRIGIEKHGDQVRLFVSLKGEPMQPLGPPITTHFDGPFYVGIGFCPHVADQLDTGVFSNVTLVNRADAVH</sequence>